<sequence length="360" mass="40082">MVRGRARYVSRRRARNYRPYAYAIAWFFFSTVQLAYQDAAALVDMQAQSVARWQASLVAAPYGSVHVAQPVLPLKADPGTDGRAVGVSLGAASIPSETIVLAPADPDITGSVTPVSTGKVAFPEVVRETKGDLLMSRAGTGTRYHVDPDAGGMIRVPPLLIEPPSPQERPLVGAFLKPKAPPRDDRPVMVASLDPQIGLDHAIAFQPLLSTPFDIFARSRIDIEDFERDRQCLAVAIYFEARGESEAGQMAVAQVVLNRVLDHRYPNTVCGVIYQNRQWRNRCQFSFACDGRPETIRDKQSWATALRIAEEALKGDYFLDNVGMATHYHATYVNPRWGRYLKRLERIGTHIFYQLKPGQR</sequence>
<dbReference type="AlphaFoldDB" id="A0A4R3M212"/>
<comment type="caution">
    <text evidence="3">The sequence shown here is derived from an EMBL/GenBank/DDBJ whole genome shotgun (WGS) entry which is preliminary data.</text>
</comment>
<dbReference type="Proteomes" id="UP000295678">
    <property type="component" value="Unassembled WGS sequence"/>
</dbReference>
<dbReference type="Gene3D" id="1.10.10.2520">
    <property type="entry name" value="Cell wall hydrolase SleB, domain 1"/>
    <property type="match status" value="1"/>
</dbReference>
<protein>
    <submittedName>
        <fullName evidence="3">Cell wall hydrolase</fullName>
    </submittedName>
</protein>
<accession>A0A4R3M212</accession>
<evidence type="ECO:0000259" key="2">
    <source>
        <dbReference type="Pfam" id="PF07486"/>
    </source>
</evidence>
<proteinExistence type="predicted"/>
<keyword evidence="3" id="KW-0378">Hydrolase</keyword>
<keyword evidence="1" id="KW-0812">Transmembrane</keyword>
<evidence type="ECO:0000313" key="4">
    <source>
        <dbReference type="Proteomes" id="UP000295678"/>
    </source>
</evidence>
<keyword evidence="1" id="KW-1133">Transmembrane helix</keyword>
<dbReference type="GO" id="GO:0016787">
    <property type="term" value="F:hydrolase activity"/>
    <property type="evidence" value="ECO:0007669"/>
    <property type="project" value="UniProtKB-KW"/>
</dbReference>
<dbReference type="InterPro" id="IPR042047">
    <property type="entry name" value="SleB_dom1"/>
</dbReference>
<feature type="domain" description="Cell wall hydrolase SleB" evidence="2">
    <location>
        <begin position="243"/>
        <end position="353"/>
    </location>
</feature>
<evidence type="ECO:0000256" key="1">
    <source>
        <dbReference type="SAM" id="Phobius"/>
    </source>
</evidence>
<keyword evidence="1" id="KW-0472">Membrane</keyword>
<keyword evidence="4" id="KW-1185">Reference proteome</keyword>
<feature type="transmembrane region" description="Helical" evidence="1">
    <location>
        <begin position="20"/>
        <end position="36"/>
    </location>
</feature>
<evidence type="ECO:0000313" key="3">
    <source>
        <dbReference type="EMBL" id="TCT07184.1"/>
    </source>
</evidence>
<dbReference type="Pfam" id="PF07486">
    <property type="entry name" value="Hydrolase_2"/>
    <property type="match status" value="1"/>
</dbReference>
<reference evidence="3 4" key="1">
    <citation type="submission" date="2019-03" db="EMBL/GenBank/DDBJ databases">
        <title>Genomic Encyclopedia of Type Strains, Phase IV (KMG-IV): sequencing the most valuable type-strain genomes for metagenomic binning, comparative biology and taxonomic classification.</title>
        <authorList>
            <person name="Goeker M."/>
        </authorList>
    </citation>
    <scope>NUCLEOTIDE SEQUENCE [LARGE SCALE GENOMIC DNA]</scope>
    <source>
        <strain evidence="3 4">DSM 19345</strain>
    </source>
</reference>
<dbReference type="EMBL" id="SMAK01000010">
    <property type="protein sequence ID" value="TCT07184.1"/>
    <property type="molecule type" value="Genomic_DNA"/>
</dbReference>
<organism evidence="3 4">
    <name type="scientific">Tepidamorphus gemmatus</name>
    <dbReference type="NCBI Taxonomy" id="747076"/>
    <lineage>
        <taxon>Bacteria</taxon>
        <taxon>Pseudomonadati</taxon>
        <taxon>Pseudomonadota</taxon>
        <taxon>Alphaproteobacteria</taxon>
        <taxon>Hyphomicrobiales</taxon>
        <taxon>Tepidamorphaceae</taxon>
        <taxon>Tepidamorphus</taxon>
    </lineage>
</organism>
<gene>
    <name evidence="3" type="ORF">EDC22_11031</name>
</gene>
<dbReference type="InterPro" id="IPR011105">
    <property type="entry name" value="Cell_wall_hydrolase_SleB"/>
</dbReference>
<name>A0A4R3M212_9HYPH</name>